<evidence type="ECO:0000256" key="3">
    <source>
        <dbReference type="ARBA" id="ARBA00012438"/>
    </source>
</evidence>
<keyword evidence="9" id="KW-0418">Kinase</keyword>
<feature type="domain" description="Histidine kinase" evidence="15">
    <location>
        <begin position="248"/>
        <end position="446"/>
    </location>
</feature>
<evidence type="ECO:0000256" key="5">
    <source>
        <dbReference type="ARBA" id="ARBA00022553"/>
    </source>
</evidence>
<evidence type="ECO:0000256" key="6">
    <source>
        <dbReference type="ARBA" id="ARBA00022679"/>
    </source>
</evidence>
<evidence type="ECO:0000256" key="13">
    <source>
        <dbReference type="ARBA" id="ARBA00023136"/>
    </source>
</evidence>
<evidence type="ECO:0000313" key="18">
    <source>
        <dbReference type="Proteomes" id="UP000187465"/>
    </source>
</evidence>
<evidence type="ECO:0000256" key="9">
    <source>
        <dbReference type="ARBA" id="ARBA00022777"/>
    </source>
</evidence>
<dbReference type="GO" id="GO:0005886">
    <property type="term" value="C:plasma membrane"/>
    <property type="evidence" value="ECO:0007669"/>
    <property type="project" value="UniProtKB-SubCell"/>
</dbReference>
<dbReference type="InterPro" id="IPR050398">
    <property type="entry name" value="HssS/ArlS-like"/>
</dbReference>
<organism evidence="17 18">
    <name type="scientific">Paenibacillus odorifer</name>
    <dbReference type="NCBI Taxonomy" id="189426"/>
    <lineage>
        <taxon>Bacteria</taxon>
        <taxon>Bacillati</taxon>
        <taxon>Bacillota</taxon>
        <taxon>Bacilli</taxon>
        <taxon>Bacillales</taxon>
        <taxon>Paenibacillaceae</taxon>
        <taxon>Paenibacillus</taxon>
    </lineage>
</organism>
<evidence type="ECO:0000259" key="15">
    <source>
        <dbReference type="PROSITE" id="PS50109"/>
    </source>
</evidence>
<dbReference type="Gene3D" id="6.10.340.10">
    <property type="match status" value="1"/>
</dbReference>
<feature type="transmembrane region" description="Helical" evidence="14">
    <location>
        <begin position="14"/>
        <end position="35"/>
    </location>
</feature>
<dbReference type="Proteomes" id="UP000187465">
    <property type="component" value="Unassembled WGS sequence"/>
</dbReference>
<dbReference type="InterPro" id="IPR003660">
    <property type="entry name" value="HAMP_dom"/>
</dbReference>
<dbReference type="CDD" id="cd00082">
    <property type="entry name" value="HisKA"/>
    <property type="match status" value="1"/>
</dbReference>
<dbReference type="Pfam" id="PF00512">
    <property type="entry name" value="HisKA"/>
    <property type="match status" value="1"/>
</dbReference>
<dbReference type="PANTHER" id="PTHR45528">
    <property type="entry name" value="SENSOR HISTIDINE KINASE CPXA"/>
    <property type="match status" value="1"/>
</dbReference>
<dbReference type="SUPFAM" id="SSF55874">
    <property type="entry name" value="ATPase domain of HSP90 chaperone/DNA topoisomerase II/histidine kinase"/>
    <property type="match status" value="1"/>
</dbReference>
<dbReference type="CDD" id="cd06225">
    <property type="entry name" value="HAMP"/>
    <property type="match status" value="1"/>
</dbReference>
<evidence type="ECO:0000256" key="8">
    <source>
        <dbReference type="ARBA" id="ARBA00022741"/>
    </source>
</evidence>
<evidence type="ECO:0000259" key="16">
    <source>
        <dbReference type="PROSITE" id="PS50885"/>
    </source>
</evidence>
<reference evidence="17 18" key="1">
    <citation type="submission" date="2016-10" db="EMBL/GenBank/DDBJ databases">
        <title>Paenibacillus species isolates.</title>
        <authorList>
            <person name="Beno S.M."/>
        </authorList>
    </citation>
    <scope>NUCLEOTIDE SEQUENCE [LARGE SCALE GENOMIC DNA]</scope>
    <source>
        <strain evidence="17 18">FSL H7-0604</strain>
    </source>
</reference>
<dbReference type="Pfam" id="PF02518">
    <property type="entry name" value="HATPase_c"/>
    <property type="match status" value="1"/>
</dbReference>
<dbReference type="GO" id="GO:0000155">
    <property type="term" value="F:phosphorelay sensor kinase activity"/>
    <property type="evidence" value="ECO:0007669"/>
    <property type="project" value="InterPro"/>
</dbReference>
<dbReference type="AlphaFoldDB" id="A0A1R0XA96"/>
<comment type="subcellular location">
    <subcellularLocation>
        <location evidence="2">Cell membrane</location>
        <topology evidence="2">Multi-pass membrane protein</topology>
    </subcellularLocation>
</comment>
<dbReference type="SMART" id="SM00387">
    <property type="entry name" value="HATPase_c"/>
    <property type="match status" value="1"/>
</dbReference>
<keyword evidence="6" id="KW-0808">Transferase</keyword>
<keyword evidence="7 14" id="KW-0812">Transmembrane</keyword>
<evidence type="ECO:0000256" key="2">
    <source>
        <dbReference type="ARBA" id="ARBA00004651"/>
    </source>
</evidence>
<dbReference type="EC" id="2.7.13.3" evidence="3"/>
<dbReference type="SUPFAM" id="SSF47384">
    <property type="entry name" value="Homodimeric domain of signal transducing histidine kinase"/>
    <property type="match status" value="1"/>
</dbReference>
<sequence length="446" mass="50582">MRKQNISYQLLKNYIAIFLITTVITILVIVALFCMNRLGSKDIIYNQLTAAKLMQNDYQRIDTSVVNDVGGSLQVVNSNYEVIHSIGNNPFTSKQISVKEFTDFLMNTGANKDMITVEYNEQEQFWLIVSLPIQVKMTGSFHWNSDSPMQDHTLQMLGFIGLGYLLILILSTMIYARITAVSFIKPLDQLSAAVKKVKNGDYSARVQVGGNREFSQLEQAFNHMAEVIQIQTSLKEQSENNRKNLILDISHDLKNPLTSIMGYAELELKEQGSGRIEHLEFAKIIYENSIRANVLIQDLFELSRMESPEFRLDVTTDDFSEYLREEMIHMLPELEAAGMIPDFVIEPEEIILQFDKKRMNRVFSNLLYNAIAYQEQGSTFQAVLEKVNDGAKLTFINYGQPSALNPAGSGLGLLIVQKIIAAHGGTVQLNTQDNQFEIIIELNRQI</sequence>
<accession>A0A1R0XA96</accession>
<dbReference type="SUPFAM" id="SSF158472">
    <property type="entry name" value="HAMP domain-like"/>
    <property type="match status" value="1"/>
</dbReference>
<dbReference type="PROSITE" id="PS50109">
    <property type="entry name" value="HIS_KIN"/>
    <property type="match status" value="1"/>
</dbReference>
<dbReference type="PANTHER" id="PTHR45528:SF1">
    <property type="entry name" value="SENSOR HISTIDINE KINASE CPXA"/>
    <property type="match status" value="1"/>
</dbReference>
<dbReference type="CDD" id="cd00075">
    <property type="entry name" value="HATPase"/>
    <property type="match status" value="1"/>
</dbReference>
<dbReference type="PROSITE" id="PS50885">
    <property type="entry name" value="HAMP"/>
    <property type="match status" value="1"/>
</dbReference>
<dbReference type="SMART" id="SM00304">
    <property type="entry name" value="HAMP"/>
    <property type="match status" value="1"/>
</dbReference>
<dbReference type="InterPro" id="IPR005467">
    <property type="entry name" value="His_kinase_dom"/>
</dbReference>
<dbReference type="InterPro" id="IPR036097">
    <property type="entry name" value="HisK_dim/P_sf"/>
</dbReference>
<keyword evidence="12" id="KW-0902">Two-component regulatory system</keyword>
<comment type="caution">
    <text evidence="17">The sequence shown here is derived from an EMBL/GenBank/DDBJ whole genome shotgun (WGS) entry which is preliminary data.</text>
</comment>
<dbReference type="Gene3D" id="3.30.565.10">
    <property type="entry name" value="Histidine kinase-like ATPase, C-terminal domain"/>
    <property type="match status" value="1"/>
</dbReference>
<dbReference type="Gene3D" id="1.10.287.130">
    <property type="match status" value="1"/>
</dbReference>
<keyword evidence="4" id="KW-1003">Cell membrane</keyword>
<dbReference type="InterPro" id="IPR003661">
    <property type="entry name" value="HisK_dim/P_dom"/>
</dbReference>
<comment type="catalytic activity">
    <reaction evidence="1">
        <text>ATP + protein L-histidine = ADP + protein N-phospho-L-histidine.</text>
        <dbReference type="EC" id="2.7.13.3"/>
    </reaction>
</comment>
<evidence type="ECO:0000256" key="1">
    <source>
        <dbReference type="ARBA" id="ARBA00000085"/>
    </source>
</evidence>
<evidence type="ECO:0000256" key="11">
    <source>
        <dbReference type="ARBA" id="ARBA00022989"/>
    </source>
</evidence>
<feature type="transmembrane region" description="Helical" evidence="14">
    <location>
        <begin position="156"/>
        <end position="176"/>
    </location>
</feature>
<keyword evidence="13 14" id="KW-0472">Membrane</keyword>
<dbReference type="InterPro" id="IPR036890">
    <property type="entry name" value="HATPase_C_sf"/>
</dbReference>
<keyword evidence="8" id="KW-0547">Nucleotide-binding</keyword>
<proteinExistence type="predicted"/>
<gene>
    <name evidence="17" type="ORF">BJP51_18090</name>
</gene>
<feature type="domain" description="HAMP" evidence="16">
    <location>
        <begin position="181"/>
        <end position="233"/>
    </location>
</feature>
<protein>
    <recommendedName>
        <fullName evidence="3">histidine kinase</fullName>
        <ecNumber evidence="3">2.7.13.3</ecNumber>
    </recommendedName>
</protein>
<name>A0A1R0XA96_9BACL</name>
<keyword evidence="5" id="KW-0597">Phosphoprotein</keyword>
<dbReference type="RefSeq" id="WP_076179131.1">
    <property type="nucleotide sequence ID" value="NZ_JALLFV010000003.1"/>
</dbReference>
<dbReference type="Pfam" id="PF00672">
    <property type="entry name" value="HAMP"/>
    <property type="match status" value="1"/>
</dbReference>
<keyword evidence="11 14" id="KW-1133">Transmembrane helix</keyword>
<dbReference type="SMART" id="SM00388">
    <property type="entry name" value="HisKA"/>
    <property type="match status" value="1"/>
</dbReference>
<dbReference type="GO" id="GO:0005524">
    <property type="term" value="F:ATP binding"/>
    <property type="evidence" value="ECO:0007669"/>
    <property type="project" value="UniProtKB-KW"/>
</dbReference>
<dbReference type="InterPro" id="IPR003594">
    <property type="entry name" value="HATPase_dom"/>
</dbReference>
<evidence type="ECO:0000256" key="7">
    <source>
        <dbReference type="ARBA" id="ARBA00022692"/>
    </source>
</evidence>
<dbReference type="EMBL" id="MKQP01000020">
    <property type="protein sequence ID" value="OMD31733.1"/>
    <property type="molecule type" value="Genomic_DNA"/>
</dbReference>
<evidence type="ECO:0000256" key="14">
    <source>
        <dbReference type="SAM" id="Phobius"/>
    </source>
</evidence>
<evidence type="ECO:0000313" key="17">
    <source>
        <dbReference type="EMBL" id="OMD31733.1"/>
    </source>
</evidence>
<keyword evidence="10" id="KW-0067">ATP-binding</keyword>
<evidence type="ECO:0000256" key="12">
    <source>
        <dbReference type="ARBA" id="ARBA00023012"/>
    </source>
</evidence>
<evidence type="ECO:0000256" key="10">
    <source>
        <dbReference type="ARBA" id="ARBA00022840"/>
    </source>
</evidence>
<evidence type="ECO:0000256" key="4">
    <source>
        <dbReference type="ARBA" id="ARBA00022475"/>
    </source>
</evidence>